<feature type="region of interest" description="Disordered" evidence="1">
    <location>
        <begin position="301"/>
        <end position="345"/>
    </location>
</feature>
<dbReference type="AlphaFoldDB" id="A0AAD5RMX0"/>
<name>A0AAD5RMX0_9PEZI</name>
<dbReference type="EMBL" id="JAKWBI020000229">
    <property type="protein sequence ID" value="KAJ2898483.1"/>
    <property type="molecule type" value="Genomic_DNA"/>
</dbReference>
<feature type="signal peptide" evidence="3">
    <location>
        <begin position="1"/>
        <end position="18"/>
    </location>
</feature>
<keyword evidence="2" id="KW-1133">Transmembrane helix</keyword>
<protein>
    <submittedName>
        <fullName evidence="4">Uncharacterized protein</fullName>
    </submittedName>
</protein>
<evidence type="ECO:0000313" key="5">
    <source>
        <dbReference type="Proteomes" id="UP001201980"/>
    </source>
</evidence>
<accession>A0AAD5RMX0</accession>
<evidence type="ECO:0000256" key="1">
    <source>
        <dbReference type="SAM" id="MobiDB-lite"/>
    </source>
</evidence>
<organism evidence="4 5">
    <name type="scientific">Zalerion maritima</name>
    <dbReference type="NCBI Taxonomy" id="339359"/>
    <lineage>
        <taxon>Eukaryota</taxon>
        <taxon>Fungi</taxon>
        <taxon>Dikarya</taxon>
        <taxon>Ascomycota</taxon>
        <taxon>Pezizomycotina</taxon>
        <taxon>Sordariomycetes</taxon>
        <taxon>Lulworthiomycetidae</taxon>
        <taxon>Lulworthiales</taxon>
        <taxon>Lulworthiaceae</taxon>
        <taxon>Zalerion</taxon>
    </lineage>
</organism>
<dbReference type="Proteomes" id="UP001201980">
    <property type="component" value="Unassembled WGS sequence"/>
</dbReference>
<evidence type="ECO:0000256" key="3">
    <source>
        <dbReference type="SAM" id="SignalP"/>
    </source>
</evidence>
<feature type="compositionally biased region" description="Basic and acidic residues" evidence="1">
    <location>
        <begin position="319"/>
        <end position="330"/>
    </location>
</feature>
<keyword evidence="3" id="KW-0732">Signal</keyword>
<comment type="caution">
    <text evidence="4">The sequence shown here is derived from an EMBL/GenBank/DDBJ whole genome shotgun (WGS) entry which is preliminary data.</text>
</comment>
<evidence type="ECO:0000313" key="4">
    <source>
        <dbReference type="EMBL" id="KAJ2898483.1"/>
    </source>
</evidence>
<reference evidence="4" key="1">
    <citation type="submission" date="2022-07" db="EMBL/GenBank/DDBJ databases">
        <title>Draft genome sequence of Zalerion maritima ATCC 34329, a (micro)plastics degrading marine fungus.</title>
        <authorList>
            <person name="Paco A."/>
            <person name="Goncalves M.F.M."/>
            <person name="Rocha-Santos T.A.P."/>
            <person name="Alves A."/>
        </authorList>
    </citation>
    <scope>NUCLEOTIDE SEQUENCE</scope>
    <source>
        <strain evidence="4">ATCC 34329</strain>
    </source>
</reference>
<feature type="transmembrane region" description="Helical" evidence="2">
    <location>
        <begin position="215"/>
        <end position="238"/>
    </location>
</feature>
<evidence type="ECO:0000256" key="2">
    <source>
        <dbReference type="SAM" id="Phobius"/>
    </source>
</evidence>
<proteinExistence type="predicted"/>
<feature type="compositionally biased region" description="Basic and acidic residues" evidence="1">
    <location>
        <begin position="301"/>
        <end position="310"/>
    </location>
</feature>
<keyword evidence="2" id="KW-0472">Membrane</keyword>
<keyword evidence="5" id="KW-1185">Reference proteome</keyword>
<sequence>MRPSAILLVLSAPRAAWGLFAYGTPESSCPNSTSVCLVSFKWCCATNNHDCDFPTGTSPFEADNQTALVSLEKDFMITWAQADSSSPLSINWTIAGTEIWSDSSVPPTPPAYLFNAMRMITSRTNPSLSELEALELAVNFSLRSTLTISQTLVGGGENDTTEGGGNVVAAASATSAPFIISIAAPLTSQIIGTFPDLAEPDGPVWSALNTTKKAFLIFISVLLGLCVVSFLLVGTFIYHRRQKKAREEVLQKSRSMENRLEGWVREWRDQNGSGSGHGLRPEIRHLHLEEHRRDEIGDEMQIQREMEEGRGLGGVDGNPEPHHARQRDSDFADSVRTGWTDMQRD</sequence>
<feature type="chain" id="PRO_5041896953" evidence="3">
    <location>
        <begin position="19"/>
        <end position="345"/>
    </location>
</feature>
<gene>
    <name evidence="4" type="ORF">MKZ38_003872</name>
</gene>
<keyword evidence="2" id="KW-0812">Transmembrane</keyword>